<proteinExistence type="predicted"/>
<evidence type="ECO:0000313" key="2">
    <source>
        <dbReference type="Proteomes" id="UP000242520"/>
    </source>
</evidence>
<gene>
    <name evidence="1" type="ORF">SAMN02744040_00155</name>
</gene>
<dbReference type="Proteomes" id="UP000242520">
    <property type="component" value="Unassembled WGS sequence"/>
</dbReference>
<dbReference type="RefSeq" id="WP_072722959.1">
    <property type="nucleotide sequence ID" value="NZ_FQXH01000005.1"/>
</dbReference>
<accession>A0A1M5NPS2</accession>
<keyword evidence="2" id="KW-1185">Reference proteome</keyword>
<evidence type="ECO:0000313" key="1">
    <source>
        <dbReference type="EMBL" id="SHG91498.1"/>
    </source>
</evidence>
<protein>
    <submittedName>
        <fullName evidence="1">Uncharacterized protein</fullName>
    </submittedName>
</protein>
<reference evidence="2" key="1">
    <citation type="submission" date="2016-11" db="EMBL/GenBank/DDBJ databases">
        <authorList>
            <person name="Varghese N."/>
            <person name="Submissions S."/>
        </authorList>
    </citation>
    <scope>NUCLEOTIDE SEQUENCE [LARGE SCALE GENOMIC DNA]</scope>
    <source>
        <strain evidence="2">DSM 15285</strain>
    </source>
</reference>
<sequence length="73" mass="8605">MIYKYSFDNLKDILSYSDVESKVKNVLSEYNFVDGIEYDGEYINIVINKELKQIAKENELNLNKAIENFRKSC</sequence>
<organism evidence="1 2">
    <name type="scientific">Tepidibacter thalassicus DSM 15285</name>
    <dbReference type="NCBI Taxonomy" id="1123350"/>
    <lineage>
        <taxon>Bacteria</taxon>
        <taxon>Bacillati</taxon>
        <taxon>Bacillota</taxon>
        <taxon>Clostridia</taxon>
        <taxon>Peptostreptococcales</taxon>
        <taxon>Peptostreptococcaceae</taxon>
        <taxon>Tepidibacter</taxon>
    </lineage>
</organism>
<dbReference type="OrthoDB" id="1753632at2"/>
<dbReference type="AlphaFoldDB" id="A0A1M5NPS2"/>
<dbReference type="EMBL" id="FQXH01000005">
    <property type="protein sequence ID" value="SHG91498.1"/>
    <property type="molecule type" value="Genomic_DNA"/>
</dbReference>
<name>A0A1M5NPS2_9FIRM</name>